<evidence type="ECO:0000313" key="1">
    <source>
        <dbReference type="EMBL" id="AOW07886.1"/>
    </source>
</evidence>
<dbReference type="GeneID" id="7009647"/>
<dbReference type="EMBL" id="CP017558">
    <property type="protein sequence ID" value="AOW07886.1"/>
    <property type="molecule type" value="Genomic_DNA"/>
</dbReference>
<dbReference type="VEuPathDB" id="FungiDB:YALI1_F37528g"/>
<organism evidence="1 2">
    <name type="scientific">Yarrowia lipolytica</name>
    <name type="common">Candida lipolytica</name>
    <dbReference type="NCBI Taxonomy" id="4952"/>
    <lineage>
        <taxon>Eukaryota</taxon>
        <taxon>Fungi</taxon>
        <taxon>Dikarya</taxon>
        <taxon>Ascomycota</taxon>
        <taxon>Saccharomycotina</taxon>
        <taxon>Dipodascomycetes</taxon>
        <taxon>Dipodascales</taxon>
        <taxon>Dipodascales incertae sedis</taxon>
        <taxon>Yarrowia</taxon>
    </lineage>
</organism>
<dbReference type="GO" id="GO:0070072">
    <property type="term" value="P:vacuolar proton-transporting V-type ATPase complex assembly"/>
    <property type="evidence" value="ECO:0007669"/>
    <property type="project" value="InterPro"/>
</dbReference>
<dbReference type="GO" id="GO:0005789">
    <property type="term" value="C:endoplasmic reticulum membrane"/>
    <property type="evidence" value="ECO:0007669"/>
    <property type="project" value="TreeGrafter"/>
</dbReference>
<name>A0A1H6Q1H7_YARLL</name>
<dbReference type="Proteomes" id="UP000182444">
    <property type="component" value="Chromosome 1F"/>
</dbReference>
<sequence length="97" mass="11021">MGNFFVDLWESIFTPGTTPTLVKATHGSFVLLILSLLFLIWNALNIHTVMLLIIALCLWGTLTWFISEVAKLKKEGKLKTDKELKEEAEAKESKKEQ</sequence>
<dbReference type="eggNOG" id="ENOG502S6V3">
    <property type="taxonomic scope" value="Eukaryota"/>
</dbReference>
<proteinExistence type="predicted"/>
<dbReference type="VEuPathDB" id="FungiDB:YALI0_F30004g"/>
<evidence type="ECO:0000313" key="2">
    <source>
        <dbReference type="Proteomes" id="UP000182444"/>
    </source>
</evidence>
<dbReference type="InterPro" id="IPR013945">
    <property type="entry name" value="Pkr1"/>
</dbReference>
<accession>A0A1H6Q1H7</accession>
<dbReference type="OMA" id="SYFQELW"/>
<dbReference type="PANTHER" id="PTHR28251">
    <property type="entry name" value="V-TYPE ATPASE ASSEMBLY FACTOR PKR1"/>
    <property type="match status" value="1"/>
</dbReference>
<dbReference type="Pfam" id="PF08636">
    <property type="entry name" value="Pkr1"/>
    <property type="match status" value="1"/>
</dbReference>
<dbReference type="RefSeq" id="XP_002143122.1">
    <property type="nucleotide sequence ID" value="XM_002143086.1"/>
</dbReference>
<dbReference type="AlphaFoldDB" id="A0A1H6Q1H7"/>
<protein>
    <submittedName>
        <fullName evidence="1">Uncharacterized protein</fullName>
    </submittedName>
</protein>
<dbReference type="KEGG" id="yli:7009647"/>
<gene>
    <name evidence="1" type="ORF">YALI1_F37528g</name>
</gene>
<dbReference type="PANTHER" id="PTHR28251:SF1">
    <property type="entry name" value="V-TYPE ATPASE ASSEMBLY FACTOR PKR1"/>
    <property type="match status" value="1"/>
</dbReference>
<reference evidence="1 2" key="1">
    <citation type="journal article" date="2016" name="PLoS ONE">
        <title>Sequence Assembly of Yarrowia lipolytica Strain W29/CLIB89 Shows Transposable Element Diversity.</title>
        <authorList>
            <person name="Magnan C."/>
            <person name="Yu J."/>
            <person name="Chang I."/>
            <person name="Jahn E."/>
            <person name="Kanomata Y."/>
            <person name="Wu J."/>
            <person name="Zeller M."/>
            <person name="Oakes M."/>
            <person name="Baldi P."/>
            <person name="Sandmeyer S."/>
        </authorList>
    </citation>
    <scope>NUCLEOTIDE SEQUENCE [LARGE SCALE GENOMIC DNA]</scope>
    <source>
        <strain evidence="2">CLIB89(W29)</strain>
    </source>
</reference>